<protein>
    <submittedName>
        <fullName evidence="1">Uncharacterized protein</fullName>
    </submittedName>
</protein>
<dbReference type="EnsemblPlants" id="Solyc01g017485.1.1">
    <property type="protein sequence ID" value="Solyc01g017485.1.1"/>
    <property type="gene ID" value="Solyc01g017485.1"/>
</dbReference>
<accession>A0A3Q7EBS6</accession>
<name>A0A3Q7EBS6_SOLLC</name>
<evidence type="ECO:0000313" key="1">
    <source>
        <dbReference type="EnsemblPlants" id="Solyc01g017485.1.1"/>
    </source>
</evidence>
<evidence type="ECO:0000313" key="2">
    <source>
        <dbReference type="Proteomes" id="UP000004994"/>
    </source>
</evidence>
<sequence>MGNTGDGVFSGGRLPSLSLEPLTDCRRKVRMTASHHVSYALGDTRATIARTKDGDPAMAATRVHEAGMTSNRRSEIWSRIKVAILEGAARSPPVQGELMLVGCFCLTLLHNPTKKKGSTSELNLEIEDFFRFSTSVPLIIVSCAWAVRALSHMDSSMCPSGKEEGGKNHTWRSQYNGELYAAFGKDESLPKRNLLILSQLVGPVPSCEISGEEDQVGPCEQLDALSPSNLLSEMRQMKRKENPWTKPIISTP</sequence>
<proteinExistence type="predicted"/>
<keyword evidence="2" id="KW-1185">Reference proteome</keyword>
<reference evidence="1" key="1">
    <citation type="journal article" date="2012" name="Nature">
        <title>The tomato genome sequence provides insights into fleshy fruit evolution.</title>
        <authorList>
            <consortium name="Tomato Genome Consortium"/>
        </authorList>
    </citation>
    <scope>NUCLEOTIDE SEQUENCE [LARGE SCALE GENOMIC DNA]</scope>
    <source>
        <strain evidence="1">cv. Heinz 1706</strain>
    </source>
</reference>
<dbReference type="PaxDb" id="4081-Solyc01g017500.1.1"/>
<organism evidence="1">
    <name type="scientific">Solanum lycopersicum</name>
    <name type="common">Tomato</name>
    <name type="synonym">Lycopersicon esculentum</name>
    <dbReference type="NCBI Taxonomy" id="4081"/>
    <lineage>
        <taxon>Eukaryota</taxon>
        <taxon>Viridiplantae</taxon>
        <taxon>Streptophyta</taxon>
        <taxon>Embryophyta</taxon>
        <taxon>Tracheophyta</taxon>
        <taxon>Spermatophyta</taxon>
        <taxon>Magnoliopsida</taxon>
        <taxon>eudicotyledons</taxon>
        <taxon>Gunneridae</taxon>
        <taxon>Pentapetalae</taxon>
        <taxon>asterids</taxon>
        <taxon>lamiids</taxon>
        <taxon>Solanales</taxon>
        <taxon>Solanaceae</taxon>
        <taxon>Solanoideae</taxon>
        <taxon>Solaneae</taxon>
        <taxon>Solanum</taxon>
        <taxon>Solanum subgen. Lycopersicon</taxon>
    </lineage>
</organism>
<dbReference type="InParanoid" id="A0A3Q7EBS6"/>
<reference evidence="1" key="2">
    <citation type="submission" date="2019-01" db="UniProtKB">
        <authorList>
            <consortium name="EnsemblPlants"/>
        </authorList>
    </citation>
    <scope>IDENTIFICATION</scope>
    <source>
        <strain evidence="1">cv. Heinz 1706</strain>
    </source>
</reference>
<dbReference type="Gramene" id="Solyc01g017485.1.1">
    <property type="protein sequence ID" value="Solyc01g017485.1.1"/>
    <property type="gene ID" value="Solyc01g017485.1"/>
</dbReference>
<dbReference type="Proteomes" id="UP000004994">
    <property type="component" value="Chromosome 1"/>
</dbReference>
<dbReference type="AlphaFoldDB" id="A0A3Q7EBS6"/>